<protein>
    <submittedName>
        <fullName evidence="2">Uncharacterized protein</fullName>
    </submittedName>
</protein>
<accession>A0A5C7J3I2</accession>
<proteinExistence type="predicted"/>
<comment type="caution">
    <text evidence="2">The sequence shown here is derived from an EMBL/GenBank/DDBJ whole genome shotgun (WGS) entry which is preliminary data.</text>
</comment>
<gene>
    <name evidence="2" type="ORF">E6Q11_05615</name>
</gene>
<organism evidence="2 3">
    <name type="scientific">Candidatus Dojkabacteria bacterium</name>
    <dbReference type="NCBI Taxonomy" id="2099670"/>
    <lineage>
        <taxon>Bacteria</taxon>
        <taxon>Candidatus Dojkabacteria</taxon>
    </lineage>
</organism>
<evidence type="ECO:0000313" key="2">
    <source>
        <dbReference type="EMBL" id="TXG76030.1"/>
    </source>
</evidence>
<name>A0A5C7J3I2_9BACT</name>
<sequence length="404" mass="44999">MAIKLNASETVNFVKPEEEEKDRNKDCPELETELVRTCPGEFSWEGTYKFFELTVDATINVYLEWDKGTLEGVAPTRYEYITKDVDISGSVPVYVGRRVKIKSVLSVTFPQICVNGKWVNDDGSWVIDDETGDYIKKPAGSTGKVNGVPFPIPDSTPDYSDYTVWNDAFSAGADTPGGGDDPAFPGWGSGGVVRSPKVANVQFAIRDGWLLCNNPKASAKIQLVVERKKMRFMYHPVNEMSIFQGTQGLGSDYGKIVARTDDGCMAEIYPEMRMMDDPQSEYDVYRVTSEAVITEDGAQEIAREEGGTIFIINSAQQEEPVSGNHLKYLRTHEVGRVGVNGLRVQRLSVAREGSQSLNSQWKPLCTFSFNNTGLQATESAVRAVAWGINEREIYEDVKKRYNLK</sequence>
<dbReference type="AlphaFoldDB" id="A0A5C7J3I2"/>
<dbReference type="Proteomes" id="UP000321026">
    <property type="component" value="Unassembled WGS sequence"/>
</dbReference>
<reference evidence="2 3" key="1">
    <citation type="submission" date="2018-09" db="EMBL/GenBank/DDBJ databases">
        <title>Metagenome Assembled Genomes from an Advanced Water Purification Facility.</title>
        <authorList>
            <person name="Stamps B.W."/>
            <person name="Spear J.R."/>
        </authorList>
    </citation>
    <scope>NUCLEOTIDE SEQUENCE [LARGE SCALE GENOMIC DNA]</scope>
    <source>
        <strain evidence="2">Bin_63_2</strain>
    </source>
</reference>
<dbReference type="EMBL" id="SSDS01000087">
    <property type="protein sequence ID" value="TXG76030.1"/>
    <property type="molecule type" value="Genomic_DNA"/>
</dbReference>
<evidence type="ECO:0000313" key="3">
    <source>
        <dbReference type="Proteomes" id="UP000321026"/>
    </source>
</evidence>
<feature type="compositionally biased region" description="Basic and acidic residues" evidence="1">
    <location>
        <begin position="15"/>
        <end position="26"/>
    </location>
</feature>
<feature type="region of interest" description="Disordered" evidence="1">
    <location>
        <begin position="1"/>
        <end position="26"/>
    </location>
</feature>
<evidence type="ECO:0000256" key="1">
    <source>
        <dbReference type="SAM" id="MobiDB-lite"/>
    </source>
</evidence>